<organism evidence="1 2">
    <name type="scientific">Trinickia violacea</name>
    <dbReference type="NCBI Taxonomy" id="2571746"/>
    <lineage>
        <taxon>Bacteria</taxon>
        <taxon>Pseudomonadati</taxon>
        <taxon>Pseudomonadota</taxon>
        <taxon>Betaproteobacteria</taxon>
        <taxon>Burkholderiales</taxon>
        <taxon>Burkholderiaceae</taxon>
        <taxon>Trinickia</taxon>
    </lineage>
</organism>
<dbReference type="AlphaFoldDB" id="A0A4P8IYM3"/>
<dbReference type="EMBL" id="CP040078">
    <property type="protein sequence ID" value="QCP54442.1"/>
    <property type="molecule type" value="Genomic_DNA"/>
</dbReference>
<proteinExistence type="predicted"/>
<dbReference type="KEGG" id="tvl:FAZ95_36630"/>
<reference evidence="1 2" key="1">
    <citation type="submission" date="2019-05" db="EMBL/GenBank/DDBJ databases">
        <title>Burkholderia sp. DHOD12, isolated from subtropical forest soil.</title>
        <authorList>
            <person name="Gao Z.-H."/>
            <person name="Qiu L.-H."/>
        </authorList>
    </citation>
    <scope>NUCLEOTIDE SEQUENCE [LARGE SCALE GENOMIC DNA]</scope>
    <source>
        <strain evidence="1 2">DHOD12</strain>
    </source>
</reference>
<gene>
    <name evidence="1" type="ORF">FAZ95_36630</name>
</gene>
<dbReference type="Proteomes" id="UP000298656">
    <property type="component" value="Chromosome 2"/>
</dbReference>
<name>A0A4P8IYM3_9BURK</name>
<accession>A0A4P8IYM3</accession>
<keyword evidence="2" id="KW-1185">Reference proteome</keyword>
<evidence type="ECO:0000313" key="2">
    <source>
        <dbReference type="Proteomes" id="UP000298656"/>
    </source>
</evidence>
<dbReference type="RefSeq" id="WP_137337207.1">
    <property type="nucleotide sequence ID" value="NZ_CP040078.1"/>
</dbReference>
<sequence length="82" mass="9242">MEEIKREGIGDLLAATTAKAQYSVREISGLLGTCDGTVRMLLRRALIQRLVWQVRAYGHRVWTLTADEQVGINVADTVRLMR</sequence>
<evidence type="ECO:0000313" key="1">
    <source>
        <dbReference type="EMBL" id="QCP54442.1"/>
    </source>
</evidence>
<protein>
    <submittedName>
        <fullName evidence="1">Uncharacterized protein</fullName>
    </submittedName>
</protein>